<keyword evidence="1" id="KW-1003">Cell membrane</keyword>
<evidence type="ECO:0000256" key="1">
    <source>
        <dbReference type="ARBA" id="ARBA00022475"/>
    </source>
</evidence>
<keyword evidence="2 6" id="KW-0732">Signal</keyword>
<dbReference type="PANTHER" id="PTHR43649:SF33">
    <property type="entry name" value="POLYGALACTURONAN_RHAMNOGALACTURONAN-BINDING PROTEIN YTCQ"/>
    <property type="match status" value="1"/>
</dbReference>
<evidence type="ECO:0000256" key="5">
    <source>
        <dbReference type="ARBA" id="ARBA00023288"/>
    </source>
</evidence>
<evidence type="ECO:0000313" key="7">
    <source>
        <dbReference type="EMBL" id="UQZ82598.1"/>
    </source>
</evidence>
<evidence type="ECO:0000256" key="4">
    <source>
        <dbReference type="ARBA" id="ARBA00023139"/>
    </source>
</evidence>
<evidence type="ECO:0000256" key="3">
    <source>
        <dbReference type="ARBA" id="ARBA00023136"/>
    </source>
</evidence>
<keyword evidence="3" id="KW-0472">Membrane</keyword>
<dbReference type="Gene3D" id="3.40.190.10">
    <property type="entry name" value="Periplasmic binding protein-like II"/>
    <property type="match status" value="2"/>
</dbReference>
<dbReference type="PANTHER" id="PTHR43649">
    <property type="entry name" value="ARABINOSE-BINDING PROTEIN-RELATED"/>
    <property type="match status" value="1"/>
</dbReference>
<dbReference type="RefSeq" id="WP_249864718.1">
    <property type="nucleotide sequence ID" value="NZ_CP027059.1"/>
</dbReference>
<feature type="signal peptide" evidence="6">
    <location>
        <begin position="1"/>
        <end position="24"/>
    </location>
</feature>
<dbReference type="SUPFAM" id="SSF53850">
    <property type="entry name" value="Periplasmic binding protein-like II"/>
    <property type="match status" value="1"/>
</dbReference>
<evidence type="ECO:0000313" key="8">
    <source>
        <dbReference type="Proteomes" id="UP001057134"/>
    </source>
</evidence>
<evidence type="ECO:0000256" key="6">
    <source>
        <dbReference type="SAM" id="SignalP"/>
    </source>
</evidence>
<dbReference type="EMBL" id="CP027059">
    <property type="protein sequence ID" value="UQZ82598.1"/>
    <property type="molecule type" value="Genomic_DNA"/>
</dbReference>
<dbReference type="PROSITE" id="PS51257">
    <property type="entry name" value="PROKAR_LIPOPROTEIN"/>
    <property type="match status" value="1"/>
</dbReference>
<dbReference type="InterPro" id="IPR050490">
    <property type="entry name" value="Bact_solute-bd_prot1"/>
</dbReference>
<accession>A0ABY4RKC3</accession>
<gene>
    <name evidence="7" type="primary">lipO_34</name>
    <name evidence="7" type="ORF">SK3146_01756</name>
</gene>
<organism evidence="7 8">
    <name type="scientific">Paenibacillus konkukensis</name>
    <dbReference type="NCBI Taxonomy" id="2020716"/>
    <lineage>
        <taxon>Bacteria</taxon>
        <taxon>Bacillati</taxon>
        <taxon>Bacillota</taxon>
        <taxon>Bacilli</taxon>
        <taxon>Bacillales</taxon>
        <taxon>Paenibacillaceae</taxon>
        <taxon>Paenibacillus</taxon>
    </lineage>
</organism>
<protein>
    <submittedName>
        <fullName evidence="7">Lipoprotein LipO</fullName>
    </submittedName>
</protein>
<evidence type="ECO:0000256" key="2">
    <source>
        <dbReference type="ARBA" id="ARBA00022729"/>
    </source>
</evidence>
<reference evidence="7" key="1">
    <citation type="submission" date="2018-02" db="EMBL/GenBank/DDBJ databases">
        <authorList>
            <person name="Kim S.-K."/>
            <person name="Jung H.-I."/>
            <person name="Lee S.-W."/>
        </authorList>
    </citation>
    <scope>NUCLEOTIDE SEQUENCE</scope>
    <source>
        <strain evidence="7">SK3146</strain>
    </source>
</reference>
<feature type="chain" id="PRO_5045503970" evidence="6">
    <location>
        <begin position="25"/>
        <end position="538"/>
    </location>
</feature>
<sequence length="538" mass="59930">MKKISRKKWVAAGTSALLSITVVAGCSSGSPAPANQGTAKQENQEPPKLQALTYWVGLASNVAATLKSFGDMTVYQELQKKTGVNVTFQHPPVGQEKDQFNLMITGKDLPDVIEYGWTGYPGGPEKAIKDKKIIKLNDIIDKYAPNLKKILDANPNWKKQVMTDEGSIYGFPFLRGDDYLLVSNGIALRQDWLDKLNLKMPETIDDWYNTLTAIKKSDLNGNGKPDEIPLLISKGDMGGSVAFLGSFGVNYDFYHDNGTVKYGPIQPEYKQFLTVMNKWYKEGLLDPDFAVTDSKLKDAKVTGNQLFATVMSTGSGIGNYTSLVKNKIPDFKLVAAPFPVVNKGDKKMWSARTYNFSGGVAAAISTSNKNPEATAKWLDYAYSDEGKMLFNFGVEGVSYKMVNGYPTYTDDVMNPKDMSMAQAMARHVRANFNGPFVQDKRYMEQYAALPEQKDSIKIWSEPTDERKLPPVTPTSDESSKFASIMNDVNTFKDEMFNKFIMGAEPLDNFDKYVKTIEGMGIQEAVKIEQSALERYNKR</sequence>
<dbReference type="Proteomes" id="UP001057134">
    <property type="component" value="Chromosome"/>
</dbReference>
<keyword evidence="5 7" id="KW-0449">Lipoprotein</keyword>
<proteinExistence type="predicted"/>
<keyword evidence="8" id="KW-1185">Reference proteome</keyword>
<dbReference type="Pfam" id="PF01547">
    <property type="entry name" value="SBP_bac_1"/>
    <property type="match status" value="1"/>
</dbReference>
<keyword evidence="4" id="KW-0564">Palmitate</keyword>
<name>A0ABY4RKC3_9BACL</name>
<dbReference type="InterPro" id="IPR006059">
    <property type="entry name" value="SBP"/>
</dbReference>
<reference evidence="7" key="2">
    <citation type="journal article" date="2021" name="J Anim Sci Technol">
        <title>Complete genome sequence of Paenibacillus konkukensis sp. nov. SK3146 as a potential probiotic strain.</title>
        <authorList>
            <person name="Jung H.I."/>
            <person name="Park S."/>
            <person name="Niu K.M."/>
            <person name="Lee S.W."/>
            <person name="Kothari D."/>
            <person name="Yi K.J."/>
            <person name="Kim S.K."/>
        </authorList>
    </citation>
    <scope>NUCLEOTIDE SEQUENCE</scope>
    <source>
        <strain evidence="7">SK3146</strain>
    </source>
</reference>